<evidence type="ECO:0000313" key="3">
    <source>
        <dbReference type="EMBL" id="QDU83665.1"/>
    </source>
</evidence>
<organism evidence="3 4">
    <name type="scientific">Rohdeia mirabilis</name>
    <dbReference type="NCBI Taxonomy" id="2528008"/>
    <lineage>
        <taxon>Bacteria</taxon>
        <taxon>Pseudomonadati</taxon>
        <taxon>Planctomycetota</taxon>
        <taxon>Planctomycetia</taxon>
        <taxon>Planctomycetia incertae sedis</taxon>
        <taxon>Rohdeia</taxon>
    </lineage>
</organism>
<dbReference type="RefSeq" id="WP_145183775.1">
    <property type="nucleotide sequence ID" value="NZ_CP036290.1"/>
</dbReference>
<gene>
    <name evidence="3" type="ORF">Pla163_07640</name>
</gene>
<evidence type="ECO:0000256" key="1">
    <source>
        <dbReference type="SAM" id="MobiDB-lite"/>
    </source>
</evidence>
<evidence type="ECO:0008006" key="5">
    <source>
        <dbReference type="Google" id="ProtNLM"/>
    </source>
</evidence>
<feature type="compositionally biased region" description="Basic and acidic residues" evidence="1">
    <location>
        <begin position="264"/>
        <end position="273"/>
    </location>
</feature>
<feature type="signal peptide" evidence="2">
    <location>
        <begin position="1"/>
        <end position="25"/>
    </location>
</feature>
<name>A0A518CWS4_9BACT</name>
<dbReference type="Proteomes" id="UP000319342">
    <property type="component" value="Chromosome"/>
</dbReference>
<accession>A0A518CWS4</accession>
<dbReference type="SUPFAM" id="SSF48371">
    <property type="entry name" value="ARM repeat"/>
    <property type="match status" value="1"/>
</dbReference>
<feature type="region of interest" description="Disordered" evidence="1">
    <location>
        <begin position="258"/>
        <end position="290"/>
    </location>
</feature>
<dbReference type="InterPro" id="IPR011989">
    <property type="entry name" value="ARM-like"/>
</dbReference>
<evidence type="ECO:0000256" key="2">
    <source>
        <dbReference type="SAM" id="SignalP"/>
    </source>
</evidence>
<feature type="chain" id="PRO_5022196262" description="HEAT repeat protein" evidence="2">
    <location>
        <begin position="26"/>
        <end position="290"/>
    </location>
</feature>
<reference evidence="3 4" key="1">
    <citation type="submission" date="2019-02" db="EMBL/GenBank/DDBJ databases">
        <title>Deep-cultivation of Planctomycetes and their phenomic and genomic characterization uncovers novel biology.</title>
        <authorList>
            <person name="Wiegand S."/>
            <person name="Jogler M."/>
            <person name="Boedeker C."/>
            <person name="Pinto D."/>
            <person name="Vollmers J."/>
            <person name="Rivas-Marin E."/>
            <person name="Kohn T."/>
            <person name="Peeters S.H."/>
            <person name="Heuer A."/>
            <person name="Rast P."/>
            <person name="Oberbeckmann S."/>
            <person name="Bunk B."/>
            <person name="Jeske O."/>
            <person name="Meyerdierks A."/>
            <person name="Storesund J.E."/>
            <person name="Kallscheuer N."/>
            <person name="Luecker S."/>
            <person name="Lage O.M."/>
            <person name="Pohl T."/>
            <person name="Merkel B.J."/>
            <person name="Hornburger P."/>
            <person name="Mueller R.-W."/>
            <person name="Bruemmer F."/>
            <person name="Labrenz M."/>
            <person name="Spormann A.M."/>
            <person name="Op den Camp H."/>
            <person name="Overmann J."/>
            <person name="Amann R."/>
            <person name="Jetten M.S.M."/>
            <person name="Mascher T."/>
            <person name="Medema M.H."/>
            <person name="Devos D.P."/>
            <person name="Kaster A.-K."/>
            <person name="Ovreas L."/>
            <person name="Rohde M."/>
            <person name="Galperin M.Y."/>
            <person name="Jogler C."/>
        </authorList>
    </citation>
    <scope>NUCLEOTIDE SEQUENCE [LARGE SCALE GENOMIC DNA]</scope>
    <source>
        <strain evidence="3 4">Pla163</strain>
    </source>
</reference>
<proteinExistence type="predicted"/>
<keyword evidence="2" id="KW-0732">Signal</keyword>
<dbReference type="EMBL" id="CP036290">
    <property type="protein sequence ID" value="QDU83665.1"/>
    <property type="molecule type" value="Genomic_DNA"/>
</dbReference>
<dbReference type="OrthoDB" id="303784at2"/>
<evidence type="ECO:0000313" key="4">
    <source>
        <dbReference type="Proteomes" id="UP000319342"/>
    </source>
</evidence>
<protein>
    <recommendedName>
        <fullName evidence="5">HEAT repeat protein</fullName>
    </recommendedName>
</protein>
<dbReference type="InterPro" id="IPR016024">
    <property type="entry name" value="ARM-type_fold"/>
</dbReference>
<keyword evidence="4" id="KW-1185">Reference proteome</keyword>
<dbReference type="AlphaFoldDB" id="A0A518CWS4"/>
<sequence precursor="true">MLRIAHVSIAVALLFPLAAAGPSVASTTTAITVPDDDGEDEAGPTDEEVEAAVAELEAVLEEGAFDEKVAALVKARAMQHEDMAKAVATAVKDDSKEVRIAAIDALGHIRVGAALKSLHGFAKKKALVEEEDQAVAIFKAIGRHGDTDSIKVLEDDLSGSSRTVAEARILALGKIRHEKSVEALIAIMNKSGKGKKGNVGQHMDEIRLALHVLTGADEGTNRKNWQSWWNDNKHDIEVDPDGPAELDGKLGRTWRRFWDEEEKATDGAEKEREDGDDDEGGDGGAPPARS</sequence>
<dbReference type="Gene3D" id="1.25.10.10">
    <property type="entry name" value="Leucine-rich Repeat Variant"/>
    <property type="match status" value="1"/>
</dbReference>